<sequence length="232" mass="25353">MKLAVADGALQWHWPVPLAVHRFAGASEVNPVLARVFGAMRATDAAAPGGNFYASADDLLRRVDLPEFHALLKFIAASLQATAQQANAGVWPAGRHGLQLELMGVWFQIQNGATFHDIHTHGNCSWSGVYYVQIDPVAQRRQHPDFGDLNGATRFYSPMFPLLGGAHIDTGNAWLQQATLDVTPQEGELVLFPAMLAHKAMPYAGERDRIIVSFNAQIRAPDGDQLFHYAGT</sequence>
<organism evidence="1 2">
    <name type="scientific">Polaromonas eurypsychrophila</name>
    <dbReference type="NCBI Taxonomy" id="1614635"/>
    <lineage>
        <taxon>Bacteria</taxon>
        <taxon>Pseudomonadati</taxon>
        <taxon>Pseudomonadota</taxon>
        <taxon>Betaproteobacteria</taxon>
        <taxon>Burkholderiales</taxon>
        <taxon>Comamonadaceae</taxon>
        <taxon>Polaromonas</taxon>
    </lineage>
</organism>
<dbReference type="Proteomes" id="UP000620596">
    <property type="component" value="Unassembled WGS sequence"/>
</dbReference>
<dbReference type="Gene3D" id="2.60.120.620">
    <property type="entry name" value="q2cbj1_9rhob like domain"/>
    <property type="match status" value="1"/>
</dbReference>
<reference evidence="1" key="1">
    <citation type="journal article" date="2014" name="Int. J. Syst. Evol. Microbiol.">
        <title>Complete genome sequence of Corynebacterium casei LMG S-19264T (=DSM 44701T), isolated from a smear-ripened cheese.</title>
        <authorList>
            <consortium name="US DOE Joint Genome Institute (JGI-PGF)"/>
            <person name="Walter F."/>
            <person name="Albersmeier A."/>
            <person name="Kalinowski J."/>
            <person name="Ruckert C."/>
        </authorList>
    </citation>
    <scope>NUCLEOTIDE SEQUENCE</scope>
    <source>
        <strain evidence="1">CGMCC 1.15322</strain>
    </source>
</reference>
<name>A0A916WHV6_9BURK</name>
<dbReference type="EMBL" id="BMIG01000007">
    <property type="protein sequence ID" value="GGB01383.1"/>
    <property type="molecule type" value="Genomic_DNA"/>
</dbReference>
<protein>
    <recommendedName>
        <fullName evidence="3">Fe2OG dioxygenase domain-containing protein</fullName>
    </recommendedName>
</protein>
<evidence type="ECO:0000313" key="1">
    <source>
        <dbReference type="EMBL" id="GGB01383.1"/>
    </source>
</evidence>
<dbReference type="AlphaFoldDB" id="A0A916WHV6"/>
<dbReference type="Pfam" id="PF13759">
    <property type="entry name" value="2OG-FeII_Oxy_5"/>
    <property type="match status" value="1"/>
</dbReference>
<reference evidence="1" key="2">
    <citation type="submission" date="2020-09" db="EMBL/GenBank/DDBJ databases">
        <authorList>
            <person name="Sun Q."/>
            <person name="Zhou Y."/>
        </authorList>
    </citation>
    <scope>NUCLEOTIDE SEQUENCE</scope>
    <source>
        <strain evidence="1">CGMCC 1.15322</strain>
    </source>
</reference>
<comment type="caution">
    <text evidence="1">The sequence shown here is derived from an EMBL/GenBank/DDBJ whole genome shotgun (WGS) entry which is preliminary data.</text>
</comment>
<evidence type="ECO:0000313" key="2">
    <source>
        <dbReference type="Proteomes" id="UP000620596"/>
    </source>
</evidence>
<proteinExistence type="predicted"/>
<dbReference type="RefSeq" id="WP_229676310.1">
    <property type="nucleotide sequence ID" value="NZ_BMIG01000007.1"/>
</dbReference>
<accession>A0A916WHV6</accession>
<keyword evidence="2" id="KW-1185">Reference proteome</keyword>
<gene>
    <name evidence="1" type="ORF">GCM10011496_22890</name>
</gene>
<dbReference type="NCBIfam" id="TIGR02466">
    <property type="entry name" value="TIGR02466 family protein"/>
    <property type="match status" value="1"/>
</dbReference>
<dbReference type="InterPro" id="IPR012668">
    <property type="entry name" value="CHP02466"/>
</dbReference>
<evidence type="ECO:0008006" key="3">
    <source>
        <dbReference type="Google" id="ProtNLM"/>
    </source>
</evidence>